<sequence length="563" mass="60578">MTSVTTFNTSNAATHELNLRIVHVYKRKLTGGQLTAFGAWCVAQDGTYIIGEGLAFGKSHEQYKIIAKLEQQYVPGSVWKLTQLKAAKRNDQYHSAPHTCTFNLLRKKMKAEPIHQPNAVHLPAEVEPSTASGDVLALSRPQALDVRGRVAKLNKDLPQKNRLLTEVHISDLAGNVLQINFWDTDRERLPTLIVTEMVYVFGGWLTKESGGGVHLSANASTVMRKASGSLPGAKALLTLDASTIETKALTTGAPAADYAKGPAVFMNISALEFVTSFQTVLPETLFEVPSCALTLADANPERLCAHGMERVHARVSVSDASGSLGAYLPEATALALSESEDKDAFLSADSADSSVGPKTPSLVIVSGETRQYDHADPLPRAPSEDGLLPATLPWLAQSPTGRLTIASSLAPAPVLATGALVLARGVQQPQVDSIAGGFAIKNMITDVIGTDQDTKWTATTTSVVARLPQYSIARNHVALVHVTHVDANSRTLVLSDVWHMQDAASYPEWEKELAAAWDTVKQPAVELKRKRDDNDSFQNAVTAFLSPERKRVAHFLGGVPHAA</sequence>
<keyword evidence="2" id="KW-1185">Reference proteome</keyword>
<gene>
    <name evidence="1" type="ORF">PCOR1329_LOCUS43371</name>
</gene>
<evidence type="ECO:0000313" key="2">
    <source>
        <dbReference type="Proteomes" id="UP001189429"/>
    </source>
</evidence>
<dbReference type="EMBL" id="CAUYUJ010015213">
    <property type="protein sequence ID" value="CAK0851182.1"/>
    <property type="molecule type" value="Genomic_DNA"/>
</dbReference>
<comment type="caution">
    <text evidence="1">The sequence shown here is derived from an EMBL/GenBank/DDBJ whole genome shotgun (WGS) entry which is preliminary data.</text>
</comment>
<accession>A0ABN9TXY2</accession>
<organism evidence="1 2">
    <name type="scientific">Prorocentrum cordatum</name>
    <dbReference type="NCBI Taxonomy" id="2364126"/>
    <lineage>
        <taxon>Eukaryota</taxon>
        <taxon>Sar</taxon>
        <taxon>Alveolata</taxon>
        <taxon>Dinophyceae</taxon>
        <taxon>Prorocentrales</taxon>
        <taxon>Prorocentraceae</taxon>
        <taxon>Prorocentrum</taxon>
    </lineage>
</organism>
<proteinExistence type="predicted"/>
<protein>
    <recommendedName>
        <fullName evidence="3">Telomeric single stranded DNA binding POT1/Cdc13 domain-containing protein</fullName>
    </recommendedName>
</protein>
<evidence type="ECO:0008006" key="3">
    <source>
        <dbReference type="Google" id="ProtNLM"/>
    </source>
</evidence>
<dbReference type="Proteomes" id="UP001189429">
    <property type="component" value="Unassembled WGS sequence"/>
</dbReference>
<name>A0ABN9TXY2_9DINO</name>
<reference evidence="1" key="1">
    <citation type="submission" date="2023-10" db="EMBL/GenBank/DDBJ databases">
        <authorList>
            <person name="Chen Y."/>
            <person name="Shah S."/>
            <person name="Dougan E. K."/>
            <person name="Thang M."/>
            <person name="Chan C."/>
        </authorList>
    </citation>
    <scope>NUCLEOTIDE SEQUENCE [LARGE SCALE GENOMIC DNA]</scope>
</reference>
<evidence type="ECO:0000313" key="1">
    <source>
        <dbReference type="EMBL" id="CAK0851182.1"/>
    </source>
</evidence>